<dbReference type="PhylomeDB" id="E9H563"/>
<gene>
    <name evidence="1" type="ORF">DAPPUDRAFT_253601</name>
</gene>
<dbReference type="HOGENOM" id="CLU_2017532_0_0_1"/>
<keyword evidence="2" id="KW-1185">Reference proteome</keyword>
<reference evidence="1 2" key="1">
    <citation type="journal article" date="2011" name="Science">
        <title>The ecoresponsive genome of Daphnia pulex.</title>
        <authorList>
            <person name="Colbourne J.K."/>
            <person name="Pfrender M.E."/>
            <person name="Gilbert D."/>
            <person name="Thomas W.K."/>
            <person name="Tucker A."/>
            <person name="Oakley T.H."/>
            <person name="Tokishita S."/>
            <person name="Aerts A."/>
            <person name="Arnold G.J."/>
            <person name="Basu M.K."/>
            <person name="Bauer D.J."/>
            <person name="Caceres C.E."/>
            <person name="Carmel L."/>
            <person name="Casola C."/>
            <person name="Choi J.H."/>
            <person name="Detter J.C."/>
            <person name="Dong Q."/>
            <person name="Dusheyko S."/>
            <person name="Eads B.D."/>
            <person name="Frohlich T."/>
            <person name="Geiler-Samerotte K.A."/>
            <person name="Gerlach D."/>
            <person name="Hatcher P."/>
            <person name="Jogdeo S."/>
            <person name="Krijgsveld J."/>
            <person name="Kriventseva E.V."/>
            <person name="Kultz D."/>
            <person name="Laforsch C."/>
            <person name="Lindquist E."/>
            <person name="Lopez J."/>
            <person name="Manak J.R."/>
            <person name="Muller J."/>
            <person name="Pangilinan J."/>
            <person name="Patwardhan R.P."/>
            <person name="Pitluck S."/>
            <person name="Pritham E.J."/>
            <person name="Rechtsteiner A."/>
            <person name="Rho M."/>
            <person name="Rogozin I.B."/>
            <person name="Sakarya O."/>
            <person name="Salamov A."/>
            <person name="Schaack S."/>
            <person name="Shapiro H."/>
            <person name="Shiga Y."/>
            <person name="Skalitzky C."/>
            <person name="Smith Z."/>
            <person name="Souvorov A."/>
            <person name="Sung W."/>
            <person name="Tang Z."/>
            <person name="Tsuchiya D."/>
            <person name="Tu H."/>
            <person name="Vos H."/>
            <person name="Wang M."/>
            <person name="Wolf Y.I."/>
            <person name="Yamagata H."/>
            <person name="Yamada T."/>
            <person name="Ye Y."/>
            <person name="Shaw J.R."/>
            <person name="Andrews J."/>
            <person name="Crease T.J."/>
            <person name="Tang H."/>
            <person name="Lucas S.M."/>
            <person name="Robertson H.M."/>
            <person name="Bork P."/>
            <person name="Koonin E.V."/>
            <person name="Zdobnov E.M."/>
            <person name="Grigoriev I.V."/>
            <person name="Lynch M."/>
            <person name="Boore J.L."/>
        </authorList>
    </citation>
    <scope>NUCLEOTIDE SEQUENCE [LARGE SCALE GENOMIC DNA]</scope>
</reference>
<proteinExistence type="predicted"/>
<organism evidence="1 2">
    <name type="scientific">Daphnia pulex</name>
    <name type="common">Water flea</name>
    <dbReference type="NCBI Taxonomy" id="6669"/>
    <lineage>
        <taxon>Eukaryota</taxon>
        <taxon>Metazoa</taxon>
        <taxon>Ecdysozoa</taxon>
        <taxon>Arthropoda</taxon>
        <taxon>Crustacea</taxon>
        <taxon>Branchiopoda</taxon>
        <taxon>Diplostraca</taxon>
        <taxon>Cladocera</taxon>
        <taxon>Anomopoda</taxon>
        <taxon>Daphniidae</taxon>
        <taxon>Daphnia</taxon>
    </lineage>
</organism>
<dbReference type="AlphaFoldDB" id="E9H563"/>
<dbReference type="EMBL" id="GL732593">
    <property type="protein sequence ID" value="EFX73132.1"/>
    <property type="molecule type" value="Genomic_DNA"/>
</dbReference>
<dbReference type="KEGG" id="dpx:DAPPUDRAFT_253601"/>
<dbReference type="Proteomes" id="UP000000305">
    <property type="component" value="Unassembled WGS sequence"/>
</dbReference>
<dbReference type="InParanoid" id="E9H563"/>
<evidence type="ECO:0000313" key="1">
    <source>
        <dbReference type="EMBL" id="EFX73132.1"/>
    </source>
</evidence>
<accession>E9H563</accession>
<protein>
    <submittedName>
        <fullName evidence="1">Uncharacterized protein</fullName>
    </submittedName>
</protein>
<sequence length="123" mass="14162">MAEANMERDGVRKGLHNRGPMFNVQHRAALVHECVTIAETPGQGPKRILEQSRRNHPEAIIALNPVLERRIQRAKRSAQPPTPNSVEEIVQSLETHPRKCKRRPIFSLELRNQMKTTEYLAFH</sequence>
<name>E9H563_DAPPU</name>
<evidence type="ECO:0000313" key="2">
    <source>
        <dbReference type="Proteomes" id="UP000000305"/>
    </source>
</evidence>